<evidence type="ECO:0000256" key="1">
    <source>
        <dbReference type="ARBA" id="ARBA00006484"/>
    </source>
</evidence>
<organism evidence="4 5">
    <name type="scientific">Sphingorhabdus pulchriflava</name>
    <dbReference type="NCBI Taxonomy" id="2292257"/>
    <lineage>
        <taxon>Bacteria</taxon>
        <taxon>Pseudomonadati</taxon>
        <taxon>Pseudomonadota</taxon>
        <taxon>Alphaproteobacteria</taxon>
        <taxon>Sphingomonadales</taxon>
        <taxon>Sphingomonadaceae</taxon>
        <taxon>Sphingorhabdus</taxon>
    </lineage>
</organism>
<protein>
    <submittedName>
        <fullName evidence="4">SDR family NAD(P)-dependent oxidoreductase</fullName>
    </submittedName>
</protein>
<dbReference type="PANTHER" id="PTHR43391:SF14">
    <property type="entry name" value="DEHYDROGENASE_REDUCTASE SDR FAMILY PROTEIN 7-LIKE"/>
    <property type="match status" value="1"/>
</dbReference>
<evidence type="ECO:0000256" key="3">
    <source>
        <dbReference type="ARBA" id="ARBA00023002"/>
    </source>
</evidence>
<dbReference type="Pfam" id="PF00106">
    <property type="entry name" value="adh_short"/>
    <property type="match status" value="1"/>
</dbReference>
<dbReference type="InterPro" id="IPR020904">
    <property type="entry name" value="Sc_DH/Rdtase_CS"/>
</dbReference>
<dbReference type="RefSeq" id="WP_115547560.1">
    <property type="nucleotide sequence ID" value="NZ_QRGP01000001.1"/>
</dbReference>
<dbReference type="EMBL" id="QRGP01000001">
    <property type="protein sequence ID" value="RDV05999.1"/>
    <property type="molecule type" value="Genomic_DNA"/>
</dbReference>
<proteinExistence type="inferred from homology"/>
<dbReference type="InterPro" id="IPR036291">
    <property type="entry name" value="NAD(P)-bd_dom_sf"/>
</dbReference>
<reference evidence="5" key="1">
    <citation type="submission" date="2018-08" db="EMBL/GenBank/DDBJ databases">
        <authorList>
            <person name="Kim S.-J."/>
            <person name="Jung G.-Y."/>
        </authorList>
    </citation>
    <scope>NUCLEOTIDE SEQUENCE [LARGE SCALE GENOMIC DNA]</scope>
    <source>
        <strain evidence="5">GY_G</strain>
    </source>
</reference>
<evidence type="ECO:0000313" key="4">
    <source>
        <dbReference type="EMBL" id="RDV05999.1"/>
    </source>
</evidence>
<dbReference type="GO" id="GO:0016491">
    <property type="term" value="F:oxidoreductase activity"/>
    <property type="evidence" value="ECO:0007669"/>
    <property type="project" value="UniProtKB-KW"/>
</dbReference>
<dbReference type="Proteomes" id="UP000263833">
    <property type="component" value="Unassembled WGS sequence"/>
</dbReference>
<keyword evidence="2" id="KW-0521">NADP</keyword>
<sequence length="275" mass="29697">MQFAGKTAVITGGATGIGFALAKQMGSAGARIILFEPREEVLGEATEALKSQGIDAKYFAGDVADVEAIEALADFAWAENGRGDIIVNNAGLGGPRGGILNTDLAEARALYDVNFWGVWHGIQTFGKRYRADGLPAAIYATASENALFNALPTGGGAYVSGKHALFGLMDVLRREIANKPELSNITPGVIIPGWVATALSRNMGMEADRFAEIIFKQMQAGEYYLVAHSYNIVRLRERIDELEAAFARYAPRYEGDEEYDVQLYYARLAAEQAAS</sequence>
<dbReference type="PRINTS" id="PR00081">
    <property type="entry name" value="GDHRDH"/>
</dbReference>
<dbReference type="SUPFAM" id="SSF51735">
    <property type="entry name" value="NAD(P)-binding Rossmann-fold domains"/>
    <property type="match status" value="1"/>
</dbReference>
<name>A0A371BEG9_9SPHN</name>
<evidence type="ECO:0000256" key="2">
    <source>
        <dbReference type="ARBA" id="ARBA00022857"/>
    </source>
</evidence>
<comment type="similarity">
    <text evidence="1">Belongs to the short-chain dehydrogenases/reductases (SDR) family.</text>
</comment>
<dbReference type="PANTHER" id="PTHR43391">
    <property type="entry name" value="RETINOL DEHYDROGENASE-RELATED"/>
    <property type="match status" value="1"/>
</dbReference>
<dbReference type="AlphaFoldDB" id="A0A371BEG9"/>
<keyword evidence="5" id="KW-1185">Reference proteome</keyword>
<dbReference type="InterPro" id="IPR002347">
    <property type="entry name" value="SDR_fam"/>
</dbReference>
<dbReference type="Gene3D" id="3.40.50.720">
    <property type="entry name" value="NAD(P)-binding Rossmann-like Domain"/>
    <property type="match status" value="1"/>
</dbReference>
<dbReference type="PROSITE" id="PS00061">
    <property type="entry name" value="ADH_SHORT"/>
    <property type="match status" value="1"/>
</dbReference>
<gene>
    <name evidence="4" type="ORF">DXH95_00655</name>
</gene>
<dbReference type="OrthoDB" id="7191281at2"/>
<dbReference type="CDD" id="cd05233">
    <property type="entry name" value="SDR_c"/>
    <property type="match status" value="1"/>
</dbReference>
<keyword evidence="3" id="KW-0560">Oxidoreductase</keyword>
<accession>A0A371BEG9</accession>
<comment type="caution">
    <text evidence="4">The sequence shown here is derived from an EMBL/GenBank/DDBJ whole genome shotgun (WGS) entry which is preliminary data.</text>
</comment>
<evidence type="ECO:0000313" key="5">
    <source>
        <dbReference type="Proteomes" id="UP000263833"/>
    </source>
</evidence>